<dbReference type="Proteomes" id="UP000309003">
    <property type="component" value="Segment"/>
</dbReference>
<evidence type="ECO:0000313" key="2">
    <source>
        <dbReference type="Proteomes" id="UP000309003"/>
    </source>
</evidence>
<accession>A0A482MT63</accession>
<protein>
    <submittedName>
        <fullName evidence="1">Uncharacterized protein</fullName>
    </submittedName>
</protein>
<organism evidence="1 2">
    <name type="scientific">Escherichia phage vB_EcoP_KAW1A4500</name>
    <dbReference type="NCBI Taxonomy" id="2508205"/>
    <lineage>
        <taxon>Viruses</taxon>
        <taxon>Duplodnaviria</taxon>
        <taxon>Heunggongvirae</taxon>
        <taxon>Uroviricota</taxon>
        <taxon>Caudoviricetes</taxon>
        <taxon>Autographivirales</taxon>
        <taxon>Autosignataviridae</taxon>
        <taxon>Molineuxvirinae</taxon>
        <taxon>Vectrevirus</taxon>
        <taxon>Vectrevirus KAW1A4500</taxon>
    </lineage>
</organism>
<gene>
    <name evidence="1" type="ORF">KAW1A4500_00058</name>
</gene>
<dbReference type="EMBL" id="MK373773">
    <property type="protein sequence ID" value="QBQ76764.1"/>
    <property type="molecule type" value="Genomic_DNA"/>
</dbReference>
<name>A0A482MT63_9CAUD</name>
<reference evidence="1 2" key="1">
    <citation type="submission" date="2019-01" db="EMBL/GenBank/DDBJ databases">
        <title>Still something new to discover - new insights into E. coli phage diversity and taxonomy.</title>
        <authorList>
            <person name="Korf I.H.E."/>
            <person name="Adriaennsens E."/>
            <person name="Dreiseikelmann B."/>
            <person name="Kropinski A."/>
            <person name="Nimtz M."/>
            <person name="Meier-Kolthoff J.P."/>
            <person name="Rohde M."/>
            <person name="van Raaij M."/>
            <person name="Wittmann J."/>
        </authorList>
    </citation>
    <scope>NUCLEOTIDE SEQUENCE [LARGE SCALE GENOMIC DNA]</scope>
</reference>
<evidence type="ECO:0000313" key="1">
    <source>
        <dbReference type="EMBL" id="QBQ76764.1"/>
    </source>
</evidence>
<keyword evidence="2" id="KW-1185">Reference proteome</keyword>
<sequence length="71" mass="7491">MCEVSRPRPRRISPIWGRAAVGLGVGLGWSVFDGWPRACRGLLLVAAQGERLGSARARLSIGQGDCLSATA</sequence>
<proteinExistence type="predicted"/>